<dbReference type="InterPro" id="IPR012309">
    <property type="entry name" value="DNA_ligase_ATP-dep_C"/>
</dbReference>
<evidence type="ECO:0000313" key="7">
    <source>
        <dbReference type="EMBL" id="MFD2692255.1"/>
    </source>
</evidence>
<dbReference type="CDD" id="cd07971">
    <property type="entry name" value="OBF_DNA_ligase_LigD"/>
    <property type="match status" value="1"/>
</dbReference>
<dbReference type="CDD" id="cd07906">
    <property type="entry name" value="Adenylation_DNA_ligase_LigD_LigC"/>
    <property type="match status" value="1"/>
</dbReference>
<protein>
    <recommendedName>
        <fullName evidence="2">DNA ligase (ATP)</fullName>
        <ecNumber evidence="2">6.5.1.1</ecNumber>
    </recommendedName>
</protein>
<feature type="domain" description="DNA ligase ATP-dependent C-terminal" evidence="6">
    <location>
        <begin position="211"/>
        <end position="300"/>
    </location>
</feature>
<proteinExistence type="inferred from homology"/>
<organism evidence="7 8">
    <name type="scientific">Sporolactobacillus shoreicorticis</name>
    <dbReference type="NCBI Taxonomy" id="1923877"/>
    <lineage>
        <taxon>Bacteria</taxon>
        <taxon>Bacillati</taxon>
        <taxon>Bacillota</taxon>
        <taxon>Bacilli</taxon>
        <taxon>Bacillales</taxon>
        <taxon>Sporolactobacillaceae</taxon>
        <taxon>Sporolactobacillus</taxon>
    </lineage>
</organism>
<dbReference type="SUPFAM" id="SSF50249">
    <property type="entry name" value="Nucleic acid-binding proteins"/>
    <property type="match status" value="1"/>
</dbReference>
<evidence type="ECO:0000256" key="1">
    <source>
        <dbReference type="ARBA" id="ARBA00007572"/>
    </source>
</evidence>
<gene>
    <name evidence="7" type="ORF">ACFSUE_01150</name>
</gene>
<dbReference type="Proteomes" id="UP001597399">
    <property type="component" value="Unassembled WGS sequence"/>
</dbReference>
<dbReference type="Gene3D" id="3.30.1490.70">
    <property type="match status" value="1"/>
</dbReference>
<keyword evidence="3 7" id="KW-0436">Ligase</keyword>
<reference evidence="8" key="1">
    <citation type="journal article" date="2019" name="Int. J. Syst. Evol. Microbiol.">
        <title>The Global Catalogue of Microorganisms (GCM) 10K type strain sequencing project: providing services to taxonomists for standard genome sequencing and annotation.</title>
        <authorList>
            <consortium name="The Broad Institute Genomics Platform"/>
            <consortium name="The Broad Institute Genome Sequencing Center for Infectious Disease"/>
            <person name="Wu L."/>
            <person name="Ma J."/>
        </authorList>
    </citation>
    <scope>NUCLEOTIDE SEQUENCE [LARGE SCALE GENOMIC DNA]</scope>
    <source>
        <strain evidence="8">TISTR 2466</strain>
    </source>
</reference>
<feature type="domain" description="ATP-dependent DNA ligase family profile" evidence="5">
    <location>
        <begin position="22"/>
        <end position="196"/>
    </location>
</feature>
<evidence type="ECO:0000256" key="2">
    <source>
        <dbReference type="ARBA" id="ARBA00012727"/>
    </source>
</evidence>
<keyword evidence="8" id="KW-1185">Reference proteome</keyword>
<evidence type="ECO:0000259" key="5">
    <source>
        <dbReference type="Pfam" id="PF01068"/>
    </source>
</evidence>
<comment type="similarity">
    <text evidence="1">Belongs to the ATP-dependent DNA ligase family.</text>
</comment>
<evidence type="ECO:0000313" key="8">
    <source>
        <dbReference type="Proteomes" id="UP001597399"/>
    </source>
</evidence>
<dbReference type="PANTHER" id="PTHR45674:SF4">
    <property type="entry name" value="DNA LIGASE 1"/>
    <property type="match status" value="1"/>
</dbReference>
<dbReference type="GO" id="GO:0016874">
    <property type="term" value="F:ligase activity"/>
    <property type="evidence" value="ECO:0007669"/>
    <property type="project" value="UniProtKB-KW"/>
</dbReference>
<dbReference type="InterPro" id="IPR012340">
    <property type="entry name" value="NA-bd_OB-fold"/>
</dbReference>
<accession>A0ABW5S183</accession>
<comment type="catalytic activity">
    <reaction evidence="4">
        <text>ATP + (deoxyribonucleotide)n-3'-hydroxyl + 5'-phospho-(deoxyribonucleotide)m = (deoxyribonucleotide)n+m + AMP + diphosphate.</text>
        <dbReference type="EC" id="6.5.1.1"/>
    </reaction>
</comment>
<dbReference type="Gene3D" id="3.30.470.30">
    <property type="entry name" value="DNA ligase/mRNA capping enzyme"/>
    <property type="match status" value="1"/>
</dbReference>
<dbReference type="Pfam" id="PF04679">
    <property type="entry name" value="DNA_ligase_A_C"/>
    <property type="match status" value="1"/>
</dbReference>
<evidence type="ECO:0000256" key="3">
    <source>
        <dbReference type="ARBA" id="ARBA00022598"/>
    </source>
</evidence>
<dbReference type="EC" id="6.5.1.1" evidence="2"/>
<dbReference type="InterPro" id="IPR050191">
    <property type="entry name" value="ATP-dep_DNA_ligase"/>
</dbReference>
<dbReference type="SUPFAM" id="SSF56091">
    <property type="entry name" value="DNA ligase/mRNA capping enzyme, catalytic domain"/>
    <property type="match status" value="1"/>
</dbReference>
<sequence>MKLQPIVPFEPIPDAEIPSGVNWIHQVKWDGVRILTYYDGHDLRLFNRRKNERTKNYPELGTICDHTKANSLILDGEVIALDAQGRPSFHEVMKRDSARNQSRIQVLEYAVPVFYMVFDLIFCNGNWVHGRSLYERAELLRKWLPVSDRVQLVPVFQNGKSLFTSVQTQHMEGIVSKKLDSAYLINGKNENWRKIKVTRDLTAIVGGVTFRAGTVNALLLGLYDSGGQLVYIGHAGTGKLTQDDWHLVTVLARRLKRDDNPFVNQVDRSEEAQWLQLQLTVKIVFQEWTAGGMLRQPSIQAFVRINPKQCTIEEMNE</sequence>
<dbReference type="Pfam" id="PF01068">
    <property type="entry name" value="DNA_ligase_A_M"/>
    <property type="match status" value="1"/>
</dbReference>
<dbReference type="Gene3D" id="2.40.50.140">
    <property type="entry name" value="Nucleic acid-binding proteins"/>
    <property type="match status" value="1"/>
</dbReference>
<comment type="caution">
    <text evidence="7">The sequence shown here is derived from an EMBL/GenBank/DDBJ whole genome shotgun (WGS) entry which is preliminary data.</text>
</comment>
<dbReference type="InterPro" id="IPR012310">
    <property type="entry name" value="DNA_ligase_ATP-dep_cent"/>
</dbReference>
<dbReference type="EMBL" id="JBHUMQ010000001">
    <property type="protein sequence ID" value="MFD2692255.1"/>
    <property type="molecule type" value="Genomic_DNA"/>
</dbReference>
<name>A0ABW5S183_9BACL</name>
<evidence type="ECO:0000256" key="4">
    <source>
        <dbReference type="ARBA" id="ARBA00034003"/>
    </source>
</evidence>
<dbReference type="RefSeq" id="WP_253058635.1">
    <property type="nucleotide sequence ID" value="NZ_JAMXWM010000003.1"/>
</dbReference>
<dbReference type="PANTHER" id="PTHR45674">
    <property type="entry name" value="DNA LIGASE 1/3 FAMILY MEMBER"/>
    <property type="match status" value="1"/>
</dbReference>
<evidence type="ECO:0000259" key="6">
    <source>
        <dbReference type="Pfam" id="PF04679"/>
    </source>
</evidence>